<sequence>MEAATTPAATGAMPGDPTRSASSLPPAVRGWVAAASAVLAARRMPVPLILRLRVADRGALTLNFARHCFTGDIPLDALPVDSVAILVETGVPAPADAVEYDLDPLLWLIGTRAFPDEPAPWLAPSERYHLVRFPNLRPLPIGLDVVRMTAILGNAYANADELAVAARVPLADARTVINGYSLVGILTASSGAAMPAAAAQPGPAAAAEPSRVETAPADAAAAPDAARTDPPKPGTLERLRGKLGL</sequence>
<evidence type="ECO:0008006" key="4">
    <source>
        <dbReference type="Google" id="ProtNLM"/>
    </source>
</evidence>
<organism evidence="2 3">
    <name type="scientific">Lysinimonas soli</name>
    <dbReference type="NCBI Taxonomy" id="1074233"/>
    <lineage>
        <taxon>Bacteria</taxon>
        <taxon>Bacillati</taxon>
        <taxon>Actinomycetota</taxon>
        <taxon>Actinomycetes</taxon>
        <taxon>Micrococcales</taxon>
        <taxon>Microbacteriaceae</taxon>
        <taxon>Lysinimonas</taxon>
    </lineage>
</organism>
<evidence type="ECO:0000313" key="2">
    <source>
        <dbReference type="EMBL" id="MFC5503540.1"/>
    </source>
</evidence>
<dbReference type="EMBL" id="JBHSMG010000006">
    <property type="protein sequence ID" value="MFC5503540.1"/>
    <property type="molecule type" value="Genomic_DNA"/>
</dbReference>
<reference evidence="3" key="1">
    <citation type="journal article" date="2019" name="Int. J. Syst. Evol. Microbiol.">
        <title>The Global Catalogue of Microorganisms (GCM) 10K type strain sequencing project: providing services to taxonomists for standard genome sequencing and annotation.</title>
        <authorList>
            <consortium name="The Broad Institute Genomics Platform"/>
            <consortium name="The Broad Institute Genome Sequencing Center for Infectious Disease"/>
            <person name="Wu L."/>
            <person name="Ma J."/>
        </authorList>
    </citation>
    <scope>NUCLEOTIDE SEQUENCE [LARGE SCALE GENOMIC DNA]</scope>
    <source>
        <strain evidence="3">CGMCC 4.6997</strain>
    </source>
</reference>
<name>A0ABW0NSN8_9MICO</name>
<keyword evidence="3" id="KW-1185">Reference proteome</keyword>
<feature type="region of interest" description="Disordered" evidence="1">
    <location>
        <begin position="198"/>
        <end position="245"/>
    </location>
</feature>
<protein>
    <recommendedName>
        <fullName evidence="4">DUF4255 domain-containing protein</fullName>
    </recommendedName>
</protein>
<feature type="compositionally biased region" description="Low complexity" evidence="1">
    <location>
        <begin position="215"/>
        <end position="225"/>
    </location>
</feature>
<dbReference type="Proteomes" id="UP001596039">
    <property type="component" value="Unassembled WGS sequence"/>
</dbReference>
<dbReference type="RefSeq" id="WP_386741265.1">
    <property type="nucleotide sequence ID" value="NZ_JBHSMG010000006.1"/>
</dbReference>
<feature type="region of interest" description="Disordered" evidence="1">
    <location>
        <begin position="1"/>
        <end position="24"/>
    </location>
</feature>
<feature type="compositionally biased region" description="Basic and acidic residues" evidence="1">
    <location>
        <begin position="226"/>
        <end position="245"/>
    </location>
</feature>
<evidence type="ECO:0000256" key="1">
    <source>
        <dbReference type="SAM" id="MobiDB-lite"/>
    </source>
</evidence>
<evidence type="ECO:0000313" key="3">
    <source>
        <dbReference type="Proteomes" id="UP001596039"/>
    </source>
</evidence>
<gene>
    <name evidence="2" type="ORF">ACFPJ4_14930</name>
</gene>
<feature type="compositionally biased region" description="Low complexity" evidence="1">
    <location>
        <begin position="198"/>
        <end position="207"/>
    </location>
</feature>
<accession>A0ABW0NSN8</accession>
<feature type="compositionally biased region" description="Low complexity" evidence="1">
    <location>
        <begin position="1"/>
        <end position="18"/>
    </location>
</feature>
<comment type="caution">
    <text evidence="2">The sequence shown here is derived from an EMBL/GenBank/DDBJ whole genome shotgun (WGS) entry which is preliminary data.</text>
</comment>
<proteinExistence type="predicted"/>